<keyword evidence="1" id="KW-1133">Transmembrane helix</keyword>
<keyword evidence="3" id="KW-1185">Reference proteome</keyword>
<dbReference type="Proteomes" id="UP000249610">
    <property type="component" value="Unassembled WGS sequence"/>
</dbReference>
<reference evidence="2 3" key="1">
    <citation type="submission" date="2018-06" db="EMBL/GenBank/DDBJ databases">
        <title>Genomic Encyclopedia of Archaeal and Bacterial Type Strains, Phase II (KMG-II): from individual species to whole genera.</title>
        <authorList>
            <person name="Goeker M."/>
        </authorList>
    </citation>
    <scope>NUCLEOTIDE SEQUENCE [LARGE SCALE GENOMIC DNA]</scope>
    <source>
        <strain evidence="2 3">DSM 23446</strain>
    </source>
</reference>
<dbReference type="EMBL" id="QLLK01000003">
    <property type="protein sequence ID" value="RAI92037.1"/>
    <property type="molecule type" value="Genomic_DNA"/>
</dbReference>
<accession>A0A327PKF6</accession>
<sequence>MKTPKLTLETKTFDHKKASGKEFLDSMNEYFIKSPTNYNLGDRGFVNGHVNFKERTFYVSPIISDFWLRSFMITTQGIVTDTQIKVDFQTSAFSFLLPTIFYALFISVFFSKAWISIAWLTTPIMVVLLIINILRVRNQYRKDRQNHIDFLNRLNVS</sequence>
<evidence type="ECO:0000313" key="3">
    <source>
        <dbReference type="Proteomes" id="UP000249610"/>
    </source>
</evidence>
<organism evidence="2 3">
    <name type="scientific">Algoriphagus yeomjeoni</name>
    <dbReference type="NCBI Taxonomy" id="291403"/>
    <lineage>
        <taxon>Bacteria</taxon>
        <taxon>Pseudomonadati</taxon>
        <taxon>Bacteroidota</taxon>
        <taxon>Cytophagia</taxon>
        <taxon>Cytophagales</taxon>
        <taxon>Cyclobacteriaceae</taxon>
        <taxon>Algoriphagus</taxon>
    </lineage>
</organism>
<comment type="caution">
    <text evidence="2">The sequence shown here is derived from an EMBL/GenBank/DDBJ whole genome shotgun (WGS) entry which is preliminary data.</text>
</comment>
<protein>
    <submittedName>
        <fullName evidence="2">Uncharacterized protein</fullName>
    </submittedName>
</protein>
<feature type="transmembrane region" description="Helical" evidence="1">
    <location>
        <begin position="92"/>
        <end position="110"/>
    </location>
</feature>
<keyword evidence="1" id="KW-0472">Membrane</keyword>
<gene>
    <name evidence="2" type="ORF">LV83_01263</name>
</gene>
<dbReference type="RefSeq" id="WP_111610685.1">
    <property type="nucleotide sequence ID" value="NZ_QLLK01000003.1"/>
</dbReference>
<evidence type="ECO:0000256" key="1">
    <source>
        <dbReference type="SAM" id="Phobius"/>
    </source>
</evidence>
<dbReference type="AlphaFoldDB" id="A0A327PKF6"/>
<proteinExistence type="predicted"/>
<evidence type="ECO:0000313" key="2">
    <source>
        <dbReference type="EMBL" id="RAI92037.1"/>
    </source>
</evidence>
<feature type="transmembrane region" description="Helical" evidence="1">
    <location>
        <begin position="116"/>
        <end position="134"/>
    </location>
</feature>
<name>A0A327PKF6_9BACT</name>
<dbReference type="OrthoDB" id="9862320at2"/>
<keyword evidence="1" id="KW-0812">Transmembrane</keyword>